<feature type="compositionally biased region" description="Low complexity" evidence="1">
    <location>
        <begin position="37"/>
        <end position="76"/>
    </location>
</feature>
<keyword evidence="2" id="KW-0732">Signal</keyword>
<comment type="caution">
    <text evidence="3">The sequence shown here is derived from an EMBL/GenBank/DDBJ whole genome shotgun (WGS) entry which is preliminary data.</text>
</comment>
<dbReference type="GO" id="GO:0008237">
    <property type="term" value="F:metallopeptidase activity"/>
    <property type="evidence" value="ECO:0007669"/>
    <property type="project" value="InterPro"/>
</dbReference>
<organism evidence="3 4">
    <name type="scientific">Glaciihabitans arcticus</name>
    <dbReference type="NCBI Taxonomy" id="2668039"/>
    <lineage>
        <taxon>Bacteria</taxon>
        <taxon>Bacillati</taxon>
        <taxon>Actinomycetota</taxon>
        <taxon>Actinomycetes</taxon>
        <taxon>Micrococcales</taxon>
        <taxon>Microbacteriaceae</taxon>
        <taxon>Glaciihabitans</taxon>
    </lineage>
</organism>
<dbReference type="EMBL" id="SISG01000001">
    <property type="protein sequence ID" value="TBN57836.1"/>
    <property type="molecule type" value="Genomic_DNA"/>
</dbReference>
<evidence type="ECO:0000256" key="2">
    <source>
        <dbReference type="SAM" id="SignalP"/>
    </source>
</evidence>
<evidence type="ECO:0000256" key="1">
    <source>
        <dbReference type="SAM" id="MobiDB-lite"/>
    </source>
</evidence>
<name>A0A4Q9GS62_9MICO</name>
<proteinExistence type="predicted"/>
<dbReference type="Proteomes" id="UP000294194">
    <property type="component" value="Unassembled WGS sequence"/>
</dbReference>
<gene>
    <name evidence="3" type="ORF">EYE40_10790</name>
</gene>
<reference evidence="4" key="1">
    <citation type="submission" date="2019-02" db="EMBL/GenBank/DDBJ databases">
        <title>Glaciihabitans arcticus sp. nov., a psychrotolerant bacterium isolated from polar soil.</title>
        <authorList>
            <person name="Dahal R.H."/>
        </authorList>
    </citation>
    <scope>NUCLEOTIDE SEQUENCE [LARGE SCALE GENOMIC DNA]</scope>
    <source>
        <strain evidence="4">RP-3-7</strain>
    </source>
</reference>
<dbReference type="SUPFAM" id="SSF55486">
    <property type="entry name" value="Metalloproteases ('zincins'), catalytic domain"/>
    <property type="match status" value="1"/>
</dbReference>
<dbReference type="Pfam" id="PF13582">
    <property type="entry name" value="Reprolysin_3"/>
    <property type="match status" value="1"/>
</dbReference>
<feature type="region of interest" description="Disordered" evidence="1">
    <location>
        <begin position="28"/>
        <end position="80"/>
    </location>
</feature>
<protein>
    <recommendedName>
        <fullName evidence="5">Peptidase M11 gametolysin domain-containing protein</fullName>
    </recommendedName>
</protein>
<dbReference type="Gene3D" id="3.40.390.10">
    <property type="entry name" value="Collagenase (Catalytic Domain)"/>
    <property type="match status" value="1"/>
</dbReference>
<keyword evidence="4" id="KW-1185">Reference proteome</keyword>
<sequence length="1398" mass="143781">MSSRVPIRMLTSLAAFALIAGTLSATPAIADEPTPTPTVVATPEAEPTAEPTGEPTAEPTSAPTPEATREPAPQATGTKNVTLVGLLTRLTEHSAGAATSRTLFFSIAGQGDLLVDLTKIDLGAESPTDAALTLEIPASLDLGESDTSEFEALETFFLANGPIPAVDYSTASEQNVAGRINQTPAATAVHKVYTVLVTPKNFNTTAPTAGQTVAGTQAQVAQASAFWSAQSGGVVSFQWAGTVPHYKSAYNCTVGGTAESDAINAAGLWSEAAAIAKTQLGYKPGPNAHLALFFPERSEAPSNTTYSCGGAAGLARYGQSINTGGPSWSMGTSSAYSKSTFTHELGHNLTLGHANWADCTSATPQPGFLGSAGCSVYEYGDVTDVMGGGTVDGTGGSLSSPNAIRAGLWSSTAYAYAPPARVSTYTLNSVSSNSGLRSVIVEDNTGSNYFVEYRNMTGVDQQYTVYGCPVSASMYDACSSTAGVRILRAEQTYRGEITGGAYVKGRAADGTTLIGRTVNGVKKASYTAGEFFSTAGITITVTAVTSTTATVTVKRPATALAGGVVKVTRSAFTDNYFRVGDVFTALIGASWEADSYSFQWLRNGKAIKGATKTSYTVSAADKGKAIKLKVTGKVGKKVKVTTDPSSAYSGFGPIRAGVLAQGTVSINSTNPTFLAAPLGWDTPSTVFSYQWLRNGAAIKGAIKASYTPAAADSNTSLSVRVVGSKAGFNSLAATSAARNYTTVLTGGTVGLTVGAPGIARVGVTLSATSTQTFTTQSTGAPVVGPVLSYQWYRNGVAIAGGTNSTYTLVAADYNTVTTVRVSGRKAGDAAVGTLSAPTVKIAKGVIAGNLALPVVSKNVIPELTAALPAGSVTEAGVVIGYQWYRGTAKIAKATKATYKPTALDARAAVKVVVTITKLNYTPVVLQSVAKNYGIQIVAVPTITGLRQVGRPLTVLSPTGTALSFTTADGGVSPLLTYVWYRDGKAIPASNSATYVTTNADFGKKLVARVIAINPGYLTWDSRAATTAKIGKGTFTGSAAAPTVTANGLVLTGALTAGSVSETGTVQTYQWYRGSAKIAKATKASFTLTAADYGKTVFLRIVVAKKNYVSKAYDSVARNYSVTPNTPLPVIAGNLSTATTVTVPGRSYSVNGTGVSPMVDYQWLRNGKPIVGATAAAYALTAEKGNSISVRVTAVFAGALTSVSTSAATQKIGDNYLAGGTSTTPVGITRSAGVSLLTSADSQITEPDVVRAYQWYRSGVAIPKATAATYTPVAADYGKGIWVRIIYTKPNYTTVVRYSATVEVSVIASAKPVISSSLPKRGKPVTVSTPTFSGPGGGDIPVTVSYQWYRSGKKIVGATLATYKPVSADKGKKLTARVVATSPGLVAAVLTSAATRAIK</sequence>
<dbReference type="RefSeq" id="WP_130981945.1">
    <property type="nucleotide sequence ID" value="NZ_SISG01000001.1"/>
</dbReference>
<accession>A0A4Q9GS62</accession>
<evidence type="ECO:0000313" key="4">
    <source>
        <dbReference type="Proteomes" id="UP000294194"/>
    </source>
</evidence>
<evidence type="ECO:0000313" key="3">
    <source>
        <dbReference type="EMBL" id="TBN57836.1"/>
    </source>
</evidence>
<dbReference type="InterPro" id="IPR024079">
    <property type="entry name" value="MetalloPept_cat_dom_sf"/>
</dbReference>
<evidence type="ECO:0008006" key="5">
    <source>
        <dbReference type="Google" id="ProtNLM"/>
    </source>
</evidence>
<feature type="signal peptide" evidence="2">
    <location>
        <begin position="1"/>
        <end position="30"/>
    </location>
</feature>
<feature type="chain" id="PRO_5020861237" description="Peptidase M11 gametolysin domain-containing protein" evidence="2">
    <location>
        <begin position="31"/>
        <end position="1398"/>
    </location>
</feature>
<dbReference type="Gene3D" id="2.60.40.2700">
    <property type="match status" value="9"/>
</dbReference>